<proteinExistence type="predicted"/>
<comment type="caution">
    <text evidence="1">The sequence shown here is derived from an EMBL/GenBank/DDBJ whole genome shotgun (WGS) entry which is preliminary data.</text>
</comment>
<sequence length="100" mass="11121">MPIRASQIDTTTVRFANLAEFFSLSDELDDKHEYSVAWVDCLAKGADTGRGVFIVGDHAQYGSLEVGRRPKLSMPITPPVSLINKLSLGAFNNLYWRVHP</sequence>
<dbReference type="AlphaFoldDB" id="A0A699X4W6"/>
<accession>A0A699X4W6</accession>
<organism evidence="1">
    <name type="scientific">Tanacetum cinerariifolium</name>
    <name type="common">Dalmatian daisy</name>
    <name type="synonym">Chrysanthemum cinerariifolium</name>
    <dbReference type="NCBI Taxonomy" id="118510"/>
    <lineage>
        <taxon>Eukaryota</taxon>
        <taxon>Viridiplantae</taxon>
        <taxon>Streptophyta</taxon>
        <taxon>Embryophyta</taxon>
        <taxon>Tracheophyta</taxon>
        <taxon>Spermatophyta</taxon>
        <taxon>Magnoliopsida</taxon>
        <taxon>eudicotyledons</taxon>
        <taxon>Gunneridae</taxon>
        <taxon>Pentapetalae</taxon>
        <taxon>asterids</taxon>
        <taxon>campanulids</taxon>
        <taxon>Asterales</taxon>
        <taxon>Asteraceae</taxon>
        <taxon>Asteroideae</taxon>
        <taxon>Anthemideae</taxon>
        <taxon>Anthemidinae</taxon>
        <taxon>Tanacetum</taxon>
    </lineage>
</organism>
<protein>
    <submittedName>
        <fullName evidence="1">Uncharacterized protein</fullName>
    </submittedName>
</protein>
<reference evidence="1" key="1">
    <citation type="journal article" date="2019" name="Sci. Rep.">
        <title>Draft genome of Tanacetum cinerariifolium, the natural source of mosquito coil.</title>
        <authorList>
            <person name="Yamashiro T."/>
            <person name="Shiraishi A."/>
            <person name="Satake H."/>
            <person name="Nakayama K."/>
        </authorList>
    </citation>
    <scope>NUCLEOTIDE SEQUENCE</scope>
</reference>
<gene>
    <name evidence="1" type="ORF">Tci_924917</name>
</gene>
<name>A0A699X4W6_TANCI</name>
<feature type="non-terminal residue" evidence="1">
    <location>
        <position position="100"/>
    </location>
</feature>
<dbReference type="EMBL" id="BKCJ011788304">
    <property type="protein sequence ID" value="GFD52948.1"/>
    <property type="molecule type" value="Genomic_DNA"/>
</dbReference>
<evidence type="ECO:0000313" key="1">
    <source>
        <dbReference type="EMBL" id="GFD52948.1"/>
    </source>
</evidence>